<dbReference type="PANTHER" id="PTHR22901">
    <property type="entry name" value="SIALATE O-ACETYLESTERASE"/>
    <property type="match status" value="1"/>
</dbReference>
<dbReference type="GO" id="GO:0001681">
    <property type="term" value="F:sialate O-acetylesterase activity"/>
    <property type="evidence" value="ECO:0007669"/>
    <property type="project" value="InterPro"/>
</dbReference>
<dbReference type="Proteomes" id="UP000437862">
    <property type="component" value="Chromosome"/>
</dbReference>
<evidence type="ECO:0000313" key="4">
    <source>
        <dbReference type="EMBL" id="TWI43771.1"/>
    </source>
</evidence>
<dbReference type="InterPro" id="IPR039329">
    <property type="entry name" value="SIAE"/>
</dbReference>
<protein>
    <submittedName>
        <fullName evidence="4">Sialate O-acetylesterase</fullName>
    </submittedName>
</protein>
<keyword evidence="6" id="KW-1185">Reference proteome</keyword>
<reference evidence="3 6" key="3">
    <citation type="submission" date="2019-12" db="EMBL/GenBank/DDBJ databases">
        <title>Draft Genome Sequences of Six Type Strains of the Genus Massilia.</title>
        <authorList>
            <person name="Miess H."/>
            <person name="Frediansyah A."/>
            <person name="Goeker M."/>
            <person name="Gross H."/>
        </authorList>
    </citation>
    <scope>NUCLEOTIDE SEQUENCE [LARGE SCALE GENOMIC DNA]</scope>
    <source>
        <strain evidence="3 6">DSM 26639</strain>
    </source>
</reference>
<reference evidence="4" key="2">
    <citation type="submission" date="2019-07" db="EMBL/GenBank/DDBJ databases">
        <authorList>
            <person name="Whitman W."/>
            <person name="Huntemann M."/>
            <person name="Clum A."/>
            <person name="Pillay M."/>
            <person name="Palaniappan K."/>
            <person name="Varghese N."/>
            <person name="Mikhailova N."/>
            <person name="Stamatis D."/>
            <person name="Reddy T."/>
            <person name="Daum C."/>
            <person name="Shapiro N."/>
            <person name="Ivanova N."/>
            <person name="Kyrpides N."/>
            <person name="Woyke T."/>
        </authorList>
    </citation>
    <scope>NUCLEOTIDE SEQUENCE</scope>
    <source>
        <strain evidence="4">CGMCC 1.10685</strain>
    </source>
</reference>
<sequence length="476" mass="51130">MRLPFLAAIATSFVAASFIAASFIPLTCAAAVRLPAILSEHMVLQRAVDTPVWGWAAPGEAVSVSFGDATAGTRAGADGRWQVRLDLRAVRADTLRVRGAANEIAVGDVLLGDVWLASGQSNMQKPLGERRGERPTFDHVAEIAAADAPELRLFKVARNRATRPADDVAGEWVRCSPEAVQATQFSAAAYFFGRRLQRELGRPIGLIDASVGGTRIELWTPGEAPAAPEHGVLYNAMVAGLAPFALTGVIWYQGESNVIDSDDGAAYAPKMAALIERWRAAFGRDLPFYYVQIAPHLYHVVRHAKVIDPESAARLRQAQAAALAIPGTGMVVTTDLADDLADIHPRDKKTVGQRLANLALAGTYGRRDIEPYGPVFRAMQVRDRRALLAFDHADGLFASDGKALSWFDVAGADGRWYPATATIERGMVAVASPQVAQPRAVRFGWDEAAQPNLVNGAGLPALPFHTDQPLPPAARR</sequence>
<dbReference type="RefSeq" id="WP_145880058.1">
    <property type="nucleotide sequence ID" value="NZ_CP046904.1"/>
</dbReference>
<dbReference type="GO" id="GO:0005975">
    <property type="term" value="P:carbohydrate metabolic process"/>
    <property type="evidence" value="ECO:0007669"/>
    <property type="project" value="TreeGrafter"/>
</dbReference>
<feature type="domain" description="Sialate O-acetylesterase" evidence="2">
    <location>
        <begin position="113"/>
        <end position="359"/>
    </location>
</feature>
<proteinExistence type="predicted"/>
<evidence type="ECO:0000313" key="5">
    <source>
        <dbReference type="Proteomes" id="UP000315112"/>
    </source>
</evidence>
<evidence type="ECO:0000259" key="2">
    <source>
        <dbReference type="Pfam" id="PF03629"/>
    </source>
</evidence>
<evidence type="ECO:0000313" key="3">
    <source>
        <dbReference type="EMBL" id="QGZ42615.1"/>
    </source>
</evidence>
<organism evidence="4 5">
    <name type="scientific">Pseudoduganella flava</name>
    <dbReference type="NCBI Taxonomy" id="871742"/>
    <lineage>
        <taxon>Bacteria</taxon>
        <taxon>Pseudomonadati</taxon>
        <taxon>Pseudomonadota</taxon>
        <taxon>Betaproteobacteria</taxon>
        <taxon>Burkholderiales</taxon>
        <taxon>Oxalobacteraceae</taxon>
        <taxon>Telluria group</taxon>
        <taxon>Pseudoduganella</taxon>
    </lineage>
</organism>
<gene>
    <name evidence="3" type="ORF">GO485_28650</name>
    <name evidence="4" type="ORF">IP92_04825</name>
</gene>
<evidence type="ECO:0000256" key="1">
    <source>
        <dbReference type="ARBA" id="ARBA00022801"/>
    </source>
</evidence>
<dbReference type="InterPro" id="IPR036514">
    <property type="entry name" value="SGNH_hydro_sf"/>
</dbReference>
<dbReference type="OrthoDB" id="9795554at2"/>
<dbReference type="SUPFAM" id="SSF52266">
    <property type="entry name" value="SGNH hydrolase"/>
    <property type="match status" value="1"/>
</dbReference>
<dbReference type="EMBL" id="CP046904">
    <property type="protein sequence ID" value="QGZ42615.1"/>
    <property type="molecule type" value="Genomic_DNA"/>
</dbReference>
<accession>A0A562PH55</accession>
<reference evidence="4 5" key="1">
    <citation type="journal article" date="2015" name="Stand. Genomic Sci.">
        <title>Genomic Encyclopedia of Bacterial and Archaeal Type Strains, Phase III: the genomes of soil and plant-associated and newly described type strains.</title>
        <authorList>
            <person name="Whitman W.B."/>
            <person name="Woyke T."/>
            <person name="Klenk H.P."/>
            <person name="Zhou Y."/>
            <person name="Lilburn T.G."/>
            <person name="Beck B.J."/>
            <person name="De Vos P."/>
            <person name="Vandamme P."/>
            <person name="Eisen J.A."/>
            <person name="Garrity G."/>
            <person name="Hugenholtz P."/>
            <person name="Kyrpides N.C."/>
        </authorList>
    </citation>
    <scope>NUCLEOTIDE SEQUENCE [LARGE SCALE GENOMIC DNA]</scope>
    <source>
        <strain evidence="4 5">CGMCC 1.10685</strain>
    </source>
</reference>
<dbReference type="Pfam" id="PF03629">
    <property type="entry name" value="SASA"/>
    <property type="match status" value="1"/>
</dbReference>
<keyword evidence="1" id="KW-0378">Hydrolase</keyword>
<evidence type="ECO:0000313" key="6">
    <source>
        <dbReference type="Proteomes" id="UP000437862"/>
    </source>
</evidence>
<dbReference type="AlphaFoldDB" id="A0A562PH55"/>
<dbReference type="Gene3D" id="3.40.50.1110">
    <property type="entry name" value="SGNH hydrolase"/>
    <property type="match status" value="1"/>
</dbReference>
<dbReference type="InterPro" id="IPR005181">
    <property type="entry name" value="SASA"/>
</dbReference>
<dbReference type="Proteomes" id="UP000315112">
    <property type="component" value="Unassembled WGS sequence"/>
</dbReference>
<dbReference type="PANTHER" id="PTHR22901:SF0">
    <property type="entry name" value="SIALATE O-ACETYLESTERASE"/>
    <property type="match status" value="1"/>
</dbReference>
<dbReference type="EMBL" id="VLKW01000011">
    <property type="protein sequence ID" value="TWI43771.1"/>
    <property type="molecule type" value="Genomic_DNA"/>
</dbReference>
<name>A0A562PH55_9BURK</name>